<dbReference type="EMBL" id="NILF01000008">
    <property type="protein sequence ID" value="TWL44354.1"/>
    <property type="molecule type" value="Genomic_DNA"/>
</dbReference>
<dbReference type="NCBIfam" id="NF009306">
    <property type="entry name" value="PRK12663.1"/>
    <property type="match status" value="1"/>
</dbReference>
<keyword evidence="6 9" id="KW-1133">Transmembrane helix</keyword>
<dbReference type="GO" id="GO:0042773">
    <property type="term" value="P:ATP synthesis coupled electron transport"/>
    <property type="evidence" value="ECO:0007669"/>
    <property type="project" value="InterPro"/>
</dbReference>
<feature type="transmembrane region" description="Helical" evidence="9">
    <location>
        <begin position="6"/>
        <end position="25"/>
    </location>
</feature>
<organism evidence="11 13">
    <name type="scientific">Bacillus paralicheniformis</name>
    <dbReference type="NCBI Taxonomy" id="1648923"/>
    <lineage>
        <taxon>Bacteria</taxon>
        <taxon>Bacillati</taxon>
        <taxon>Bacillota</taxon>
        <taxon>Bacilli</taxon>
        <taxon>Bacillales</taxon>
        <taxon>Bacillaceae</taxon>
        <taxon>Bacillus</taxon>
    </lineage>
</organism>
<dbReference type="Proteomes" id="UP000185604">
    <property type="component" value="Unassembled WGS sequence"/>
</dbReference>
<feature type="transmembrane region" description="Helical" evidence="9">
    <location>
        <begin position="205"/>
        <end position="231"/>
    </location>
</feature>
<evidence type="ECO:0000256" key="8">
    <source>
        <dbReference type="RuleBase" id="RU000320"/>
    </source>
</evidence>
<comment type="subcellular location">
    <subcellularLocation>
        <location evidence="1">Cell membrane</location>
        <topology evidence="1">Multi-pass membrane protein</topology>
    </subcellularLocation>
    <subcellularLocation>
        <location evidence="8">Membrane</location>
        <topology evidence="8">Multi-pass membrane protein</topology>
    </subcellularLocation>
</comment>
<feature type="transmembrane region" description="Helical" evidence="9">
    <location>
        <begin position="165"/>
        <end position="185"/>
    </location>
</feature>
<comment type="similarity">
    <text evidence="2">Belongs to the CPA3 antiporters (TC 2.A.63) subunit D family.</text>
</comment>
<evidence type="ECO:0000256" key="7">
    <source>
        <dbReference type="ARBA" id="ARBA00023136"/>
    </source>
</evidence>
<dbReference type="InterPro" id="IPR003918">
    <property type="entry name" value="NADH_UbQ_OxRdtase"/>
</dbReference>
<dbReference type="AlphaFoldDB" id="A0A6I7TXY8"/>
<dbReference type="GO" id="GO:0015297">
    <property type="term" value="F:antiporter activity"/>
    <property type="evidence" value="ECO:0007669"/>
    <property type="project" value="UniProtKB-KW"/>
</dbReference>
<feature type="transmembrane region" description="Helical" evidence="9">
    <location>
        <begin position="371"/>
        <end position="389"/>
    </location>
</feature>
<dbReference type="InterPro" id="IPR050586">
    <property type="entry name" value="CPA3_Na-H_Antiporter_D"/>
</dbReference>
<feature type="transmembrane region" description="Helical" evidence="9">
    <location>
        <begin position="409"/>
        <end position="430"/>
    </location>
</feature>
<feature type="transmembrane region" description="Helical" evidence="9">
    <location>
        <begin position="135"/>
        <end position="153"/>
    </location>
</feature>
<comment type="caution">
    <text evidence="11">The sequence shown here is derived from an EMBL/GenBank/DDBJ whole genome shotgun (WGS) entry which is preliminary data.</text>
</comment>
<evidence type="ECO:0000256" key="4">
    <source>
        <dbReference type="ARBA" id="ARBA00022475"/>
    </source>
</evidence>
<name>A0A6I7TXY8_9BACI</name>
<feature type="transmembrane region" description="Helical" evidence="9">
    <location>
        <begin position="75"/>
        <end position="98"/>
    </location>
</feature>
<feature type="transmembrane region" description="Helical" evidence="9">
    <location>
        <begin position="450"/>
        <end position="475"/>
    </location>
</feature>
<feature type="transmembrane region" description="Helical" evidence="9">
    <location>
        <begin position="110"/>
        <end position="129"/>
    </location>
</feature>
<feature type="transmembrane region" description="Helical" evidence="9">
    <location>
        <begin position="37"/>
        <end position="55"/>
    </location>
</feature>
<evidence type="ECO:0000256" key="2">
    <source>
        <dbReference type="ARBA" id="ARBA00005346"/>
    </source>
</evidence>
<keyword evidence="14" id="KW-1185">Reference proteome</keyword>
<dbReference type="GO" id="GO:0005886">
    <property type="term" value="C:plasma membrane"/>
    <property type="evidence" value="ECO:0007669"/>
    <property type="project" value="UniProtKB-SubCell"/>
</dbReference>
<dbReference type="NCBIfam" id="NF005818">
    <property type="entry name" value="PRK07691.1"/>
    <property type="match status" value="1"/>
</dbReference>
<dbReference type="Pfam" id="PF00361">
    <property type="entry name" value="Proton_antipo_M"/>
    <property type="match status" value="1"/>
</dbReference>
<reference evidence="12 14" key="2">
    <citation type="submission" date="2019-06" db="EMBL/GenBank/DDBJ databases">
        <title>Genome sequence analysis of &gt;100 Bacillus licheniformis strains suggests intrinsic resistance to this species.</title>
        <authorList>
            <person name="Wels M."/>
            <person name="Siezen R.J."/>
            <person name="Johansen E."/>
            <person name="Stuer-Lauridsen B."/>
            <person name="Bjerre K."/>
            <person name="Nielsen B.K.K."/>
        </authorList>
    </citation>
    <scope>NUCLEOTIDE SEQUENCE [LARGE SCALE GENOMIC DNA]</scope>
    <source>
        <strain evidence="12 14">BAC-15381</strain>
    </source>
</reference>
<evidence type="ECO:0000256" key="1">
    <source>
        <dbReference type="ARBA" id="ARBA00004651"/>
    </source>
</evidence>
<accession>A0A6I7TXY8</accession>
<evidence type="ECO:0000256" key="9">
    <source>
        <dbReference type="SAM" id="Phobius"/>
    </source>
</evidence>
<keyword evidence="3" id="KW-0050">Antiport</keyword>
<feature type="transmembrane region" description="Helical" evidence="9">
    <location>
        <begin position="304"/>
        <end position="326"/>
    </location>
</feature>
<proteinExistence type="inferred from homology"/>
<reference evidence="11 13" key="1">
    <citation type="journal article" date="2016" name="Front. Microbiol.">
        <title>High-Level Heat Resistance of Spores of Bacillus amyloliquefaciens and Bacillus licheniformis Results from the Presence of a spoVA Operon in a Tn1546 Transposon.</title>
        <authorList>
            <person name="Berendsen E.M."/>
            <person name="Koning R.A."/>
            <person name="Boekhorst J."/>
            <person name="de Jong A."/>
            <person name="Kuipers O.P."/>
            <person name="Wells-Bennik M.H."/>
        </authorList>
    </citation>
    <scope>NUCLEOTIDE SEQUENCE [LARGE SCALE GENOMIC DNA]</scope>
    <source>
        <strain evidence="11 13">B4121</strain>
    </source>
</reference>
<evidence type="ECO:0000313" key="11">
    <source>
        <dbReference type="EMBL" id="OLF94665.1"/>
    </source>
</evidence>
<feature type="transmembrane region" description="Helical" evidence="9">
    <location>
        <begin position="278"/>
        <end position="297"/>
    </location>
</feature>
<keyword evidence="7 9" id="KW-0472">Membrane</keyword>
<sequence>MINMNNLVILPILIPLMAAVLLIFMNKSIVLMRAFSAISSIAAIAAAAVLVQTVYTDGIQTLYLGGWKPPFGISLVADQFASLLALTTAIIGFLTVLYSFRSIGEKRERFFYYPAVQFLLAGVSGAFLTGDLFNLFVFFEVLLMASYVLIVIGGTKIQLRESLKYIVFNIISSALFVIGVAYLYAVTGTLNMADLSVRISESGQTGLITVIAVLFLIVFGLKGGIFPLYFWMPGSYYAPPAAVSALFGALLTKVGLYAITRVFTLIFTQDAAFTHQLMVWLAALTIIFGVIGSIAYWDVQKIIIYNIVTAVGVILFGIAANTPASIEGSVYYLIHDMIIKGALFMLGGALFTLTGTNNLKKMSGLIKNHPVLGWMFMISAVSLAGVPPFSGFIGKLKIAEGGFLSGEFVITLLMLLSSLLVLYSVMKIFINGFWGDEQEDAPAKRPLKGYMYPAAVLLFLSLAIGLGTELIAPYFHQAADTLVNPEKYIEAVLKE</sequence>
<evidence type="ECO:0000256" key="3">
    <source>
        <dbReference type="ARBA" id="ARBA00022449"/>
    </source>
</evidence>
<dbReference type="PRINTS" id="PR01437">
    <property type="entry name" value="NUOXDRDTASE4"/>
</dbReference>
<dbReference type="EMBL" id="LKPO01000011">
    <property type="protein sequence ID" value="OLF94665.1"/>
    <property type="molecule type" value="Genomic_DNA"/>
</dbReference>
<keyword evidence="3" id="KW-0813">Transport</keyword>
<gene>
    <name evidence="11" type="ORF">B4121_1878</name>
    <name evidence="12" type="ORF">CHCC15381_3016</name>
</gene>
<evidence type="ECO:0000256" key="5">
    <source>
        <dbReference type="ARBA" id="ARBA00022692"/>
    </source>
</evidence>
<evidence type="ECO:0000313" key="13">
    <source>
        <dbReference type="Proteomes" id="UP000185604"/>
    </source>
</evidence>
<feature type="transmembrane region" description="Helical" evidence="9">
    <location>
        <begin position="243"/>
        <end position="266"/>
    </location>
</feature>
<evidence type="ECO:0000256" key="6">
    <source>
        <dbReference type="ARBA" id="ARBA00022989"/>
    </source>
</evidence>
<dbReference type="PANTHER" id="PTHR42703">
    <property type="entry name" value="NADH DEHYDROGENASE"/>
    <property type="match status" value="1"/>
</dbReference>
<evidence type="ECO:0000313" key="14">
    <source>
        <dbReference type="Proteomes" id="UP000429980"/>
    </source>
</evidence>
<dbReference type="GO" id="GO:0008137">
    <property type="term" value="F:NADH dehydrogenase (ubiquinone) activity"/>
    <property type="evidence" value="ECO:0007669"/>
    <property type="project" value="InterPro"/>
</dbReference>
<feature type="domain" description="NADH:quinone oxidoreductase/Mrp antiporter transmembrane" evidence="10">
    <location>
        <begin position="130"/>
        <end position="420"/>
    </location>
</feature>
<feature type="transmembrane region" description="Helical" evidence="9">
    <location>
        <begin position="338"/>
        <end position="359"/>
    </location>
</feature>
<keyword evidence="5 8" id="KW-0812">Transmembrane</keyword>
<evidence type="ECO:0000259" key="10">
    <source>
        <dbReference type="Pfam" id="PF00361"/>
    </source>
</evidence>
<dbReference type="Proteomes" id="UP000429980">
    <property type="component" value="Unassembled WGS sequence"/>
</dbReference>
<dbReference type="PANTHER" id="PTHR42703:SF1">
    <property type="entry name" value="NA(+)_H(+) ANTIPORTER SUBUNIT D1"/>
    <property type="match status" value="1"/>
</dbReference>
<evidence type="ECO:0000313" key="12">
    <source>
        <dbReference type="EMBL" id="TWL44354.1"/>
    </source>
</evidence>
<protein>
    <submittedName>
        <fullName evidence="11">Na(+) H(+) antiporter subunit D</fullName>
    </submittedName>
    <submittedName>
        <fullName evidence="12">Na(+)/H(+) antiporter subunit D</fullName>
    </submittedName>
</protein>
<keyword evidence="4" id="KW-1003">Cell membrane</keyword>
<dbReference type="InterPro" id="IPR001750">
    <property type="entry name" value="ND/Mrp_TM"/>
</dbReference>